<dbReference type="Proteomes" id="UP000000763">
    <property type="component" value="Chromosome 7"/>
</dbReference>
<accession>Q84YQ7</accession>
<name>Q84YQ7_ORYSJ</name>
<feature type="compositionally biased region" description="Low complexity" evidence="1">
    <location>
        <begin position="17"/>
        <end position="26"/>
    </location>
</feature>
<feature type="region of interest" description="Disordered" evidence="1">
    <location>
        <begin position="1"/>
        <end position="75"/>
    </location>
</feature>
<organism evidence="2 3">
    <name type="scientific">Oryza sativa subsp. japonica</name>
    <name type="common">Rice</name>
    <dbReference type="NCBI Taxonomy" id="39947"/>
    <lineage>
        <taxon>Eukaryota</taxon>
        <taxon>Viridiplantae</taxon>
        <taxon>Streptophyta</taxon>
        <taxon>Embryophyta</taxon>
        <taxon>Tracheophyta</taxon>
        <taxon>Spermatophyta</taxon>
        <taxon>Magnoliopsida</taxon>
        <taxon>Liliopsida</taxon>
        <taxon>Poales</taxon>
        <taxon>Poaceae</taxon>
        <taxon>BOP clade</taxon>
        <taxon>Oryzoideae</taxon>
        <taxon>Oryzeae</taxon>
        <taxon>Oryzinae</taxon>
        <taxon>Oryza</taxon>
        <taxon>Oryza sativa</taxon>
    </lineage>
</organism>
<dbReference type="AlphaFoldDB" id="Q84YQ7"/>
<gene>
    <name evidence="2" type="primary">OSJNBa0027N13.138</name>
</gene>
<dbReference type="EMBL" id="AP005641">
    <property type="protein sequence ID" value="BAC57385.1"/>
    <property type="molecule type" value="Genomic_DNA"/>
</dbReference>
<reference evidence="3" key="1">
    <citation type="journal article" date="2005" name="Nature">
        <title>The map-based sequence of the rice genome.</title>
        <authorList>
            <consortium name="International rice genome sequencing project (IRGSP)"/>
            <person name="Matsumoto T."/>
            <person name="Wu J."/>
            <person name="Kanamori H."/>
            <person name="Katayose Y."/>
            <person name="Fujisawa M."/>
            <person name="Namiki N."/>
            <person name="Mizuno H."/>
            <person name="Yamamoto K."/>
            <person name="Antonio B.A."/>
            <person name="Baba T."/>
            <person name="Sakata K."/>
            <person name="Nagamura Y."/>
            <person name="Aoki H."/>
            <person name="Arikawa K."/>
            <person name="Arita K."/>
            <person name="Bito T."/>
            <person name="Chiden Y."/>
            <person name="Fujitsuka N."/>
            <person name="Fukunaka R."/>
            <person name="Hamada M."/>
            <person name="Harada C."/>
            <person name="Hayashi A."/>
            <person name="Hijishita S."/>
            <person name="Honda M."/>
            <person name="Hosokawa S."/>
            <person name="Ichikawa Y."/>
            <person name="Idonuma A."/>
            <person name="Iijima M."/>
            <person name="Ikeda M."/>
            <person name="Ikeno M."/>
            <person name="Ito K."/>
            <person name="Ito S."/>
            <person name="Ito T."/>
            <person name="Ito Y."/>
            <person name="Ito Y."/>
            <person name="Iwabuchi A."/>
            <person name="Kamiya K."/>
            <person name="Karasawa W."/>
            <person name="Kurita K."/>
            <person name="Katagiri S."/>
            <person name="Kikuta A."/>
            <person name="Kobayashi H."/>
            <person name="Kobayashi N."/>
            <person name="Machita K."/>
            <person name="Maehara T."/>
            <person name="Masukawa M."/>
            <person name="Mizubayashi T."/>
            <person name="Mukai Y."/>
            <person name="Nagasaki H."/>
            <person name="Nagata Y."/>
            <person name="Naito S."/>
            <person name="Nakashima M."/>
            <person name="Nakama Y."/>
            <person name="Nakamichi Y."/>
            <person name="Nakamura M."/>
            <person name="Meguro A."/>
            <person name="Negishi M."/>
            <person name="Ohta I."/>
            <person name="Ohta T."/>
            <person name="Okamoto M."/>
            <person name="Ono N."/>
            <person name="Saji S."/>
            <person name="Sakaguchi M."/>
            <person name="Sakai K."/>
            <person name="Shibata M."/>
            <person name="Shimokawa T."/>
            <person name="Song J."/>
            <person name="Takazaki Y."/>
            <person name="Terasawa K."/>
            <person name="Tsugane M."/>
            <person name="Tsuji K."/>
            <person name="Ueda S."/>
            <person name="Waki K."/>
            <person name="Yamagata H."/>
            <person name="Yamamoto M."/>
            <person name="Yamamoto S."/>
            <person name="Yamane H."/>
            <person name="Yoshiki S."/>
            <person name="Yoshihara R."/>
            <person name="Yukawa K."/>
            <person name="Zhong H."/>
            <person name="Yano M."/>
            <person name="Yuan Q."/>
            <person name="Ouyang S."/>
            <person name="Liu J."/>
            <person name="Jones K.M."/>
            <person name="Gansberger K."/>
            <person name="Moffat K."/>
            <person name="Hill J."/>
            <person name="Bera J."/>
            <person name="Fadrosh D."/>
            <person name="Jin S."/>
            <person name="Johri S."/>
            <person name="Kim M."/>
            <person name="Overton L."/>
            <person name="Reardon M."/>
            <person name="Tsitrin T."/>
            <person name="Vuong H."/>
            <person name="Weaver B."/>
            <person name="Ciecko A."/>
            <person name="Tallon L."/>
            <person name="Jackson J."/>
            <person name="Pai G."/>
            <person name="Aken S.V."/>
            <person name="Utterback T."/>
            <person name="Reidmuller S."/>
            <person name="Feldblyum T."/>
            <person name="Hsiao J."/>
            <person name="Zismann V."/>
            <person name="Iobst S."/>
            <person name="de Vazeille A.R."/>
            <person name="Buell C.R."/>
            <person name="Ying K."/>
            <person name="Li Y."/>
            <person name="Lu T."/>
            <person name="Huang Y."/>
            <person name="Zhao Q."/>
            <person name="Feng Q."/>
            <person name="Zhang L."/>
            <person name="Zhu J."/>
            <person name="Weng Q."/>
            <person name="Mu J."/>
            <person name="Lu Y."/>
            <person name="Fan D."/>
            <person name="Liu Y."/>
            <person name="Guan J."/>
            <person name="Zhang Y."/>
            <person name="Yu S."/>
            <person name="Liu X."/>
            <person name="Zhang Y."/>
            <person name="Hong G."/>
            <person name="Han B."/>
            <person name="Choisne N."/>
            <person name="Demange N."/>
            <person name="Orjeda G."/>
            <person name="Samain S."/>
            <person name="Cattolico L."/>
            <person name="Pelletier E."/>
            <person name="Couloux A."/>
            <person name="Segurens B."/>
            <person name="Wincker P."/>
            <person name="D'Hont A."/>
            <person name="Scarpelli C."/>
            <person name="Weissenbach J."/>
            <person name="Salanoubat M."/>
            <person name="Quetier F."/>
            <person name="Yu Y."/>
            <person name="Kim H.R."/>
            <person name="Rambo T."/>
            <person name="Currie J."/>
            <person name="Collura K."/>
            <person name="Luo M."/>
            <person name="Yang T."/>
            <person name="Ammiraju J.S.S."/>
            <person name="Engler F."/>
            <person name="Soderlund C."/>
            <person name="Wing R.A."/>
            <person name="Palmer L.E."/>
            <person name="de la Bastide M."/>
            <person name="Spiegel L."/>
            <person name="Nascimento L."/>
            <person name="Zutavern T."/>
            <person name="O'Shaughnessy A."/>
            <person name="Dike S."/>
            <person name="Dedhia N."/>
            <person name="Preston R."/>
            <person name="Balija V."/>
            <person name="McCombie W.R."/>
            <person name="Chow T."/>
            <person name="Chen H."/>
            <person name="Chung M."/>
            <person name="Chen C."/>
            <person name="Shaw J."/>
            <person name="Wu H."/>
            <person name="Hsiao K."/>
            <person name="Chao Y."/>
            <person name="Chu M."/>
            <person name="Cheng C."/>
            <person name="Hour A."/>
            <person name="Lee P."/>
            <person name="Lin S."/>
            <person name="Lin Y."/>
            <person name="Liou J."/>
            <person name="Liu S."/>
            <person name="Hsing Y."/>
            <person name="Raghuvanshi S."/>
            <person name="Mohanty A."/>
            <person name="Bharti A.K."/>
            <person name="Gaur A."/>
            <person name="Gupta V."/>
            <person name="Kumar D."/>
            <person name="Ravi V."/>
            <person name="Vij S."/>
            <person name="Kapur A."/>
            <person name="Khurana P."/>
            <person name="Khurana P."/>
            <person name="Khurana J.P."/>
            <person name="Tyagi A.K."/>
            <person name="Gaikwad K."/>
            <person name="Singh A."/>
            <person name="Dalal V."/>
            <person name="Srivastava S."/>
            <person name="Dixit A."/>
            <person name="Pal A.K."/>
            <person name="Ghazi I.A."/>
            <person name="Yadav M."/>
            <person name="Pandit A."/>
            <person name="Bhargava A."/>
            <person name="Sureshbabu K."/>
            <person name="Batra K."/>
            <person name="Sharma T.R."/>
            <person name="Mohapatra T."/>
            <person name="Singh N.K."/>
            <person name="Messing J."/>
            <person name="Nelson A.B."/>
            <person name="Fuks G."/>
            <person name="Kavchok S."/>
            <person name="Keizer G."/>
            <person name="Linton E."/>
            <person name="Llaca V."/>
            <person name="Song R."/>
            <person name="Tanyolac B."/>
            <person name="Young S."/>
            <person name="Ho-Il K."/>
            <person name="Hahn J.H."/>
            <person name="Sangsakoo G."/>
            <person name="Vanavichit A."/>
            <person name="de Mattos Luiz.A.T."/>
            <person name="Zimmer P.D."/>
            <person name="Malone G."/>
            <person name="Dellagostin O."/>
            <person name="de Oliveira A.C."/>
            <person name="Bevan M."/>
            <person name="Bancroft I."/>
            <person name="Minx P."/>
            <person name="Cordum H."/>
            <person name="Wilson R."/>
            <person name="Cheng Z."/>
            <person name="Jin W."/>
            <person name="Jiang J."/>
            <person name="Leong S.A."/>
            <person name="Iwama H."/>
            <person name="Gojobori T."/>
            <person name="Itoh T."/>
            <person name="Niimura Y."/>
            <person name="Fujii Y."/>
            <person name="Habara T."/>
            <person name="Sakai H."/>
            <person name="Sato Y."/>
            <person name="Wilson G."/>
            <person name="Kumar K."/>
            <person name="McCouch S."/>
            <person name="Juretic N."/>
            <person name="Hoen D."/>
            <person name="Wright S."/>
            <person name="Bruskiewich R."/>
            <person name="Bureau T."/>
            <person name="Miyao A."/>
            <person name="Hirochika H."/>
            <person name="Nishikawa T."/>
            <person name="Kadowaki K."/>
            <person name="Sugiura M."/>
            <person name="Burr B."/>
            <person name="Sasaki T."/>
        </authorList>
    </citation>
    <scope>NUCLEOTIDE SEQUENCE [LARGE SCALE GENOMIC DNA]</scope>
    <source>
        <strain evidence="3">cv. Nipponbare</strain>
    </source>
</reference>
<reference evidence="3" key="2">
    <citation type="journal article" date="2008" name="Nucleic Acids Res.">
        <title>The rice annotation project database (RAP-DB): 2008 update.</title>
        <authorList>
            <consortium name="The rice annotation project (RAP)"/>
        </authorList>
    </citation>
    <scope>GENOME REANNOTATION</scope>
    <source>
        <strain evidence="3">cv. Nipponbare</strain>
    </source>
</reference>
<proteinExistence type="predicted"/>
<protein>
    <submittedName>
        <fullName evidence="2">Uncharacterized protein</fullName>
    </submittedName>
</protein>
<sequence length="75" mass="7611">MTGAEAPRPTGTEARRPASVAASRSAMSLPLHPQSIVKNAHPTSDDDEIGGGRGGGEVNPDSRWGRGMLAVTGCG</sequence>
<evidence type="ECO:0000313" key="2">
    <source>
        <dbReference type="EMBL" id="BAC57385.1"/>
    </source>
</evidence>
<evidence type="ECO:0000256" key="1">
    <source>
        <dbReference type="SAM" id="MobiDB-lite"/>
    </source>
</evidence>
<evidence type="ECO:0000313" key="3">
    <source>
        <dbReference type="Proteomes" id="UP000000763"/>
    </source>
</evidence>